<comment type="caution">
    <text evidence="6">The sequence shown here is derived from an EMBL/GenBank/DDBJ whole genome shotgun (WGS) entry which is preliminary data.</text>
</comment>
<dbReference type="GO" id="GO:0005634">
    <property type="term" value="C:nucleus"/>
    <property type="evidence" value="ECO:0007669"/>
    <property type="project" value="UniProtKB-SubCell"/>
</dbReference>
<evidence type="ECO:0000256" key="2">
    <source>
        <dbReference type="ARBA" id="ARBA00022723"/>
    </source>
</evidence>
<keyword evidence="3" id="KW-0863">Zinc-finger</keyword>
<protein>
    <submittedName>
        <fullName evidence="6">Uncharacterized protein</fullName>
    </submittedName>
</protein>
<dbReference type="Proteomes" id="UP001049176">
    <property type="component" value="Chromosome 7"/>
</dbReference>
<evidence type="ECO:0000256" key="5">
    <source>
        <dbReference type="ARBA" id="ARBA00023242"/>
    </source>
</evidence>
<keyword evidence="5" id="KW-0539">Nucleus</keyword>
<keyword evidence="2" id="KW-0479">Metal-binding</keyword>
<dbReference type="EMBL" id="CM032187">
    <property type="protein sequence ID" value="KAG7089737.1"/>
    <property type="molecule type" value="Genomic_DNA"/>
</dbReference>
<dbReference type="OrthoDB" id="3058388at2759"/>
<dbReference type="AlphaFoldDB" id="A0A9P7RUL6"/>
<keyword evidence="7" id="KW-1185">Reference proteome</keyword>
<dbReference type="RefSeq" id="XP_043006207.1">
    <property type="nucleotide sequence ID" value="XM_043156420.1"/>
</dbReference>
<sequence length="165" mass="18758">MTVRCLPHAIHLAVRDFLVTMKAAEEGDIDENEVEVAGGLTEEIAECIAVQDRRMAEMPDEELLNEQNEDGIDVQAVVQKIRQISKISRSSPQRSEDFKKTISIVNAVANDTNIKLKLLNLILDVVTHWNSTFFMVKRAQELQSAIDELCIQNDLYKKYKISKNE</sequence>
<proteinExistence type="predicted"/>
<organism evidence="6 7">
    <name type="scientific">Marasmius oreades</name>
    <name type="common">fairy-ring Marasmius</name>
    <dbReference type="NCBI Taxonomy" id="181124"/>
    <lineage>
        <taxon>Eukaryota</taxon>
        <taxon>Fungi</taxon>
        <taxon>Dikarya</taxon>
        <taxon>Basidiomycota</taxon>
        <taxon>Agaricomycotina</taxon>
        <taxon>Agaricomycetes</taxon>
        <taxon>Agaricomycetidae</taxon>
        <taxon>Agaricales</taxon>
        <taxon>Marasmiineae</taxon>
        <taxon>Marasmiaceae</taxon>
        <taxon>Marasmius</taxon>
    </lineage>
</organism>
<dbReference type="InterPro" id="IPR012337">
    <property type="entry name" value="RNaseH-like_sf"/>
</dbReference>
<evidence type="ECO:0000256" key="4">
    <source>
        <dbReference type="ARBA" id="ARBA00022833"/>
    </source>
</evidence>
<gene>
    <name evidence="6" type="ORF">E1B28_011391</name>
</gene>
<evidence type="ECO:0000256" key="1">
    <source>
        <dbReference type="ARBA" id="ARBA00004123"/>
    </source>
</evidence>
<evidence type="ECO:0000313" key="7">
    <source>
        <dbReference type="Proteomes" id="UP001049176"/>
    </source>
</evidence>
<dbReference type="GeneID" id="66080466"/>
<accession>A0A9P7RUL6</accession>
<dbReference type="KEGG" id="more:E1B28_011391"/>
<dbReference type="PANTHER" id="PTHR46481">
    <property type="entry name" value="ZINC FINGER BED DOMAIN-CONTAINING PROTEIN 4"/>
    <property type="match status" value="1"/>
</dbReference>
<keyword evidence="4" id="KW-0862">Zinc</keyword>
<dbReference type="PANTHER" id="PTHR46481:SF10">
    <property type="entry name" value="ZINC FINGER BED DOMAIN-CONTAINING PROTEIN 39"/>
    <property type="match status" value="1"/>
</dbReference>
<comment type="subcellular location">
    <subcellularLocation>
        <location evidence="1">Nucleus</location>
    </subcellularLocation>
</comment>
<name>A0A9P7RUL6_9AGAR</name>
<evidence type="ECO:0000256" key="3">
    <source>
        <dbReference type="ARBA" id="ARBA00022771"/>
    </source>
</evidence>
<dbReference type="SUPFAM" id="SSF53098">
    <property type="entry name" value="Ribonuclease H-like"/>
    <property type="match status" value="1"/>
</dbReference>
<dbReference type="InterPro" id="IPR052035">
    <property type="entry name" value="ZnF_BED_domain_contain"/>
</dbReference>
<reference evidence="6" key="1">
    <citation type="journal article" date="2021" name="Genome Biol. Evol.">
        <title>The assembled and annotated genome of the fairy-ring fungus Marasmius oreades.</title>
        <authorList>
            <person name="Hiltunen M."/>
            <person name="Ament-Velasquez S.L."/>
            <person name="Johannesson H."/>
        </authorList>
    </citation>
    <scope>NUCLEOTIDE SEQUENCE</scope>
    <source>
        <strain evidence="6">03SP1</strain>
    </source>
</reference>
<dbReference type="GO" id="GO:0008270">
    <property type="term" value="F:zinc ion binding"/>
    <property type="evidence" value="ECO:0007669"/>
    <property type="project" value="UniProtKB-KW"/>
</dbReference>
<evidence type="ECO:0000313" key="6">
    <source>
        <dbReference type="EMBL" id="KAG7089737.1"/>
    </source>
</evidence>